<feature type="compositionally biased region" description="Pro residues" evidence="7">
    <location>
        <begin position="596"/>
        <end position="606"/>
    </location>
</feature>
<feature type="region of interest" description="Disordered" evidence="7">
    <location>
        <begin position="592"/>
        <end position="614"/>
    </location>
</feature>
<comment type="caution">
    <text evidence="9">The sequence shown here is derived from an EMBL/GenBank/DDBJ whole genome shotgun (WGS) entry which is preliminary data.</text>
</comment>
<proteinExistence type="inferred from homology"/>
<keyword evidence="6" id="KW-0378">Hydrolase</keyword>
<comment type="similarity">
    <text evidence="2">Belongs to the phage GPA family.</text>
</comment>
<dbReference type="GO" id="GO:0016787">
    <property type="term" value="F:hydrolase activity"/>
    <property type="evidence" value="ECO:0007669"/>
    <property type="project" value="UniProtKB-KW"/>
</dbReference>
<feature type="domain" description="Replication gene A protein-like" evidence="8">
    <location>
        <begin position="152"/>
        <end position="407"/>
    </location>
</feature>
<evidence type="ECO:0000313" key="10">
    <source>
        <dbReference type="Proteomes" id="UP000003165"/>
    </source>
</evidence>
<name>B9Z8I8_9NEIS</name>
<dbReference type="InterPro" id="IPR008766">
    <property type="entry name" value="Replication_gene_A-like"/>
</dbReference>
<dbReference type="GO" id="GO:0006260">
    <property type="term" value="P:DNA replication"/>
    <property type="evidence" value="ECO:0007669"/>
    <property type="project" value="UniProtKB-KW"/>
</dbReference>
<reference evidence="9 10" key="1">
    <citation type="submission" date="2009-02" db="EMBL/GenBank/DDBJ databases">
        <title>Sequencing of the draft genome and assembly of Lutiella nitroferrum 2002.</title>
        <authorList>
            <consortium name="US DOE Joint Genome Institute (JGI-PGF)"/>
            <person name="Lucas S."/>
            <person name="Copeland A."/>
            <person name="Lapidus A."/>
            <person name="Glavina del Rio T."/>
            <person name="Tice H."/>
            <person name="Bruce D."/>
            <person name="Goodwin L."/>
            <person name="Pitluck S."/>
            <person name="Larimer F."/>
            <person name="Land M.L."/>
            <person name="Hauser L."/>
            <person name="Coates J.D."/>
        </authorList>
    </citation>
    <scope>NUCLEOTIDE SEQUENCE [LARGE SCALE GENOMIC DNA]</scope>
    <source>
        <strain evidence="9 10">2002</strain>
    </source>
</reference>
<keyword evidence="5" id="KW-0255">Endonuclease</keyword>
<sequence length="614" mass="69860">MLSSTSAANRRSSYRQDVSFAEDCFSVAPAHLSQVAKRKYSRTYFSSDFAKDGDARRTANLGALSFRALMASKDSKLRLSWSREEQNEKAVEVVNQLTRRLGRHGAYTPPRYWLPSLMALANQYGVYLYDDLNASSYARLIDPPGKKQVTPDSFLKRLLDEQFWRMTFRRVLPQLAETHARAMGLVSKTQGLYVSDYQADAQRRQAARSREYLKNLIVTNEDGYSESVLKFADSTVSNPRNRYSELMVRMAGTERIAKALGFTAVFVTLTCPSRFHAIKLLGKRKTRPNEKFDGATPADGQRYLTRYWALVRAQFHRRGIKVFGFRIAEPHHDGTPHWHLLLYVRPEHADALSELLTEHYTREDQTELRNRRSGLLKTSRRVKIKWLDPERSATGYVAKYIAKNVDGCGSNGESIGMNFDGLDAPTAAQRVRAWASLWRIRQFQQIGGAPVTLYRELRRIANLDSAEFDSDVLDAAVAAADQGDWEAYEHALGFGSPRKDRLLEVTCDEELPNKYGELVRNKIVGVVDKTEGVFVRSRLHEWTVELRTGGREADRQLGFMCNNCNDASRDGTSRHHEPRSLSLDFEAFDSDNDFLDPPPPYEPPPFLIRRAGHA</sequence>
<keyword evidence="10" id="KW-1185">Reference proteome</keyword>
<evidence type="ECO:0000256" key="5">
    <source>
        <dbReference type="ARBA" id="ARBA00022759"/>
    </source>
</evidence>
<dbReference type="EMBL" id="ACIS01000013">
    <property type="protein sequence ID" value="EEG06926.1"/>
    <property type="molecule type" value="Genomic_DNA"/>
</dbReference>
<evidence type="ECO:0000259" key="8">
    <source>
        <dbReference type="Pfam" id="PF05840"/>
    </source>
</evidence>
<dbReference type="GO" id="GO:0004519">
    <property type="term" value="F:endonuclease activity"/>
    <property type="evidence" value="ECO:0007669"/>
    <property type="project" value="UniProtKB-KW"/>
</dbReference>
<evidence type="ECO:0000256" key="6">
    <source>
        <dbReference type="ARBA" id="ARBA00022801"/>
    </source>
</evidence>
<evidence type="ECO:0000256" key="2">
    <source>
        <dbReference type="ARBA" id="ARBA00009260"/>
    </source>
</evidence>
<comment type="function">
    <text evidence="1">Possible endonuclease which induces a single-strand cut and initiates DNA replication.</text>
</comment>
<evidence type="ECO:0000256" key="7">
    <source>
        <dbReference type="SAM" id="MobiDB-lite"/>
    </source>
</evidence>
<accession>B9Z8I8</accession>
<organism evidence="9 10">
    <name type="scientific">Pseudogulbenkiania ferrooxidans 2002</name>
    <dbReference type="NCBI Taxonomy" id="279714"/>
    <lineage>
        <taxon>Bacteria</taxon>
        <taxon>Pseudomonadati</taxon>
        <taxon>Pseudomonadota</taxon>
        <taxon>Betaproteobacteria</taxon>
        <taxon>Neisseriales</taxon>
        <taxon>Chromobacteriaceae</taxon>
        <taxon>Pseudogulbenkiania</taxon>
    </lineage>
</organism>
<dbReference type="RefSeq" id="WP_008955692.1">
    <property type="nucleotide sequence ID" value="NZ_ACIS01000013.1"/>
</dbReference>
<dbReference type="eggNOG" id="ENOG502Z7TX">
    <property type="taxonomic scope" value="Bacteria"/>
</dbReference>
<keyword evidence="4" id="KW-0540">Nuclease</keyword>
<protein>
    <submittedName>
        <fullName evidence="9">Replication protein A</fullName>
    </submittedName>
</protein>
<evidence type="ECO:0000256" key="4">
    <source>
        <dbReference type="ARBA" id="ARBA00022722"/>
    </source>
</evidence>
<gene>
    <name evidence="9" type="ORF">FuraDRAFT_3674</name>
</gene>
<dbReference type="AlphaFoldDB" id="B9Z8I8"/>
<dbReference type="Proteomes" id="UP000003165">
    <property type="component" value="Unassembled WGS sequence"/>
</dbReference>
<dbReference type="Pfam" id="PF05840">
    <property type="entry name" value="Phage_GPA"/>
    <property type="match status" value="1"/>
</dbReference>
<evidence type="ECO:0000256" key="1">
    <source>
        <dbReference type="ARBA" id="ARBA00003293"/>
    </source>
</evidence>
<keyword evidence="3" id="KW-0235">DNA replication</keyword>
<evidence type="ECO:0000256" key="3">
    <source>
        <dbReference type="ARBA" id="ARBA00022705"/>
    </source>
</evidence>
<evidence type="ECO:0000313" key="9">
    <source>
        <dbReference type="EMBL" id="EEG06926.1"/>
    </source>
</evidence>